<feature type="transmembrane region" description="Helical" evidence="9">
    <location>
        <begin position="60"/>
        <end position="81"/>
    </location>
</feature>
<evidence type="ECO:0000256" key="6">
    <source>
        <dbReference type="ARBA" id="ARBA00022777"/>
    </source>
</evidence>
<dbReference type="InterPro" id="IPR004358">
    <property type="entry name" value="Sig_transdc_His_kin-like_C"/>
</dbReference>
<dbReference type="SUPFAM" id="SSF47384">
    <property type="entry name" value="Homodimeric domain of signal transducing histidine kinase"/>
    <property type="match status" value="1"/>
</dbReference>
<dbReference type="InterPro" id="IPR005467">
    <property type="entry name" value="His_kinase_dom"/>
</dbReference>
<dbReference type="GO" id="GO:0000155">
    <property type="term" value="F:phosphorelay sensor kinase activity"/>
    <property type="evidence" value="ECO:0007669"/>
    <property type="project" value="InterPro"/>
</dbReference>
<gene>
    <name evidence="11" type="ORF">CRV07_03080</name>
</gene>
<evidence type="ECO:0000313" key="11">
    <source>
        <dbReference type="EMBL" id="RXK07459.1"/>
    </source>
</evidence>
<dbReference type="PROSITE" id="PS50109">
    <property type="entry name" value="HIS_KIN"/>
    <property type="match status" value="1"/>
</dbReference>
<dbReference type="InterPro" id="IPR036890">
    <property type="entry name" value="HATPase_C_sf"/>
</dbReference>
<keyword evidence="5" id="KW-0547">Nucleotide-binding</keyword>
<reference evidence="11 12" key="1">
    <citation type="submission" date="2017-10" db="EMBL/GenBank/DDBJ databases">
        <title>Genomics of the genus Arcobacter.</title>
        <authorList>
            <person name="Perez-Cataluna A."/>
            <person name="Figueras M.J."/>
        </authorList>
    </citation>
    <scope>NUCLEOTIDE SEQUENCE [LARGE SCALE GENOMIC DNA]</scope>
    <source>
        <strain evidence="11 12">CECT 8441</strain>
    </source>
</reference>
<comment type="caution">
    <text evidence="11">The sequence shown here is derived from an EMBL/GenBank/DDBJ whole genome shotgun (WGS) entry which is preliminary data.</text>
</comment>
<evidence type="ECO:0000256" key="8">
    <source>
        <dbReference type="ARBA" id="ARBA00023012"/>
    </source>
</evidence>
<dbReference type="RefSeq" id="WP_129086349.1">
    <property type="nucleotide sequence ID" value="NZ_CP053836.1"/>
</dbReference>
<evidence type="ECO:0000256" key="3">
    <source>
        <dbReference type="ARBA" id="ARBA00022553"/>
    </source>
</evidence>
<dbReference type="Gene3D" id="3.30.565.10">
    <property type="entry name" value="Histidine kinase-like ATPase, C-terminal domain"/>
    <property type="match status" value="1"/>
</dbReference>
<feature type="domain" description="Histidine kinase" evidence="10">
    <location>
        <begin position="114"/>
        <end position="325"/>
    </location>
</feature>
<dbReference type="InterPro" id="IPR036097">
    <property type="entry name" value="HisK_dim/P_sf"/>
</dbReference>
<evidence type="ECO:0000256" key="5">
    <source>
        <dbReference type="ARBA" id="ARBA00022741"/>
    </source>
</evidence>
<dbReference type="PANTHER" id="PTHR43065">
    <property type="entry name" value="SENSOR HISTIDINE KINASE"/>
    <property type="match status" value="1"/>
</dbReference>
<evidence type="ECO:0000256" key="1">
    <source>
        <dbReference type="ARBA" id="ARBA00000085"/>
    </source>
</evidence>
<dbReference type="EMBL" id="PDKK01000002">
    <property type="protein sequence ID" value="RXK07459.1"/>
    <property type="molecule type" value="Genomic_DNA"/>
</dbReference>
<dbReference type="Gene3D" id="1.10.287.130">
    <property type="match status" value="1"/>
</dbReference>
<dbReference type="Pfam" id="PF02518">
    <property type="entry name" value="HATPase_c"/>
    <property type="match status" value="1"/>
</dbReference>
<dbReference type="SUPFAM" id="SSF55874">
    <property type="entry name" value="ATPase domain of HSP90 chaperone/DNA topoisomerase II/histidine kinase"/>
    <property type="match status" value="1"/>
</dbReference>
<dbReference type="OrthoDB" id="9805967at2"/>
<evidence type="ECO:0000256" key="9">
    <source>
        <dbReference type="SAM" id="Phobius"/>
    </source>
</evidence>
<evidence type="ECO:0000256" key="4">
    <source>
        <dbReference type="ARBA" id="ARBA00022679"/>
    </source>
</evidence>
<organism evidence="11 12">
    <name type="scientific">Halarcobacter ebronensis</name>
    <dbReference type="NCBI Taxonomy" id="1462615"/>
    <lineage>
        <taxon>Bacteria</taxon>
        <taxon>Pseudomonadati</taxon>
        <taxon>Campylobacterota</taxon>
        <taxon>Epsilonproteobacteria</taxon>
        <taxon>Campylobacterales</taxon>
        <taxon>Arcobacteraceae</taxon>
        <taxon>Halarcobacter</taxon>
    </lineage>
</organism>
<keyword evidence="12" id="KW-1185">Reference proteome</keyword>
<accession>A0A4Q1AQR7</accession>
<dbReference type="GO" id="GO:0005524">
    <property type="term" value="F:ATP binding"/>
    <property type="evidence" value="ECO:0007669"/>
    <property type="project" value="UniProtKB-KW"/>
</dbReference>
<dbReference type="Proteomes" id="UP000289758">
    <property type="component" value="Unassembled WGS sequence"/>
</dbReference>
<evidence type="ECO:0000259" key="10">
    <source>
        <dbReference type="PROSITE" id="PS50109"/>
    </source>
</evidence>
<dbReference type="EC" id="2.7.13.3" evidence="2"/>
<evidence type="ECO:0000256" key="2">
    <source>
        <dbReference type="ARBA" id="ARBA00012438"/>
    </source>
</evidence>
<keyword evidence="9" id="KW-0472">Membrane</keyword>
<dbReference type="SMART" id="SM00387">
    <property type="entry name" value="HATPase_c"/>
    <property type="match status" value="1"/>
</dbReference>
<evidence type="ECO:0000256" key="7">
    <source>
        <dbReference type="ARBA" id="ARBA00022840"/>
    </source>
</evidence>
<dbReference type="InterPro" id="IPR003661">
    <property type="entry name" value="HisK_dim/P_dom"/>
</dbReference>
<dbReference type="PANTHER" id="PTHR43065:SF46">
    <property type="entry name" value="C4-DICARBOXYLATE TRANSPORT SENSOR PROTEIN DCTB"/>
    <property type="match status" value="1"/>
</dbReference>
<dbReference type="CDD" id="cd00082">
    <property type="entry name" value="HisKA"/>
    <property type="match status" value="1"/>
</dbReference>
<comment type="catalytic activity">
    <reaction evidence="1">
        <text>ATP + protein L-histidine = ADP + protein N-phospho-L-histidine.</text>
        <dbReference type="EC" id="2.7.13.3"/>
    </reaction>
</comment>
<feature type="transmembrane region" description="Helical" evidence="9">
    <location>
        <begin position="18"/>
        <end position="40"/>
    </location>
</feature>
<dbReference type="PRINTS" id="PR00344">
    <property type="entry name" value="BCTRLSENSOR"/>
</dbReference>
<dbReference type="InterPro" id="IPR003594">
    <property type="entry name" value="HATPase_dom"/>
</dbReference>
<keyword evidence="8" id="KW-0902">Two-component regulatory system</keyword>
<keyword evidence="4" id="KW-0808">Transferase</keyword>
<keyword evidence="3" id="KW-0597">Phosphoprotein</keyword>
<evidence type="ECO:0000313" key="12">
    <source>
        <dbReference type="Proteomes" id="UP000289758"/>
    </source>
</evidence>
<keyword evidence="9" id="KW-0812">Transmembrane</keyword>
<keyword evidence="9" id="KW-1133">Transmembrane helix</keyword>
<name>A0A4Q1AQR7_9BACT</name>
<keyword evidence="6" id="KW-0418">Kinase</keyword>
<dbReference type="AlphaFoldDB" id="A0A4Q1AQR7"/>
<keyword evidence="7" id="KW-0067">ATP-binding</keyword>
<protein>
    <recommendedName>
        <fullName evidence="2">histidine kinase</fullName>
        <ecNumber evidence="2">2.7.13.3</ecNumber>
    </recommendedName>
</protein>
<proteinExistence type="predicted"/>
<sequence>MDETENLIKNSFSKRNSIIALLIFISIFLVLTYLLIHFNFFDKFYLYTRAHESWELDELILGVFAFFISLSFALFYLSIIFGEKVLEFTKHELEQQKKAQTNQKLQSMGSMLGGLAHSLNNHLVPIITLSKMIKDDLPKDSQSSKDISKVIEASYGLRDILKQVLNFTREDNTKITNSCHIFETLEKTLELVKATIPSSIEFKTDLENSDLIIPVSRINMEIVIFNLITNAIHALENRRTGFIKTTFETTNEQVIIKVKDNGCGISNKNKELIFDPFFTTKKQGKGTGLGLSETFGIIKNAKGTVEVDSKENEYTEFIIKIPIIKEY</sequence>